<name>A0AAV9CIG0_ACOCL</name>
<accession>A0AAV9CIG0</accession>
<comment type="caution">
    <text evidence="2">The sequence shown here is derived from an EMBL/GenBank/DDBJ whole genome shotgun (WGS) entry which is preliminary data.</text>
</comment>
<reference evidence="2" key="2">
    <citation type="submission" date="2023-06" db="EMBL/GenBank/DDBJ databases">
        <authorList>
            <person name="Ma L."/>
            <person name="Liu K.-W."/>
            <person name="Li Z."/>
            <person name="Hsiao Y.-Y."/>
            <person name="Qi Y."/>
            <person name="Fu T."/>
            <person name="Tang G."/>
            <person name="Zhang D."/>
            <person name="Sun W.-H."/>
            <person name="Liu D.-K."/>
            <person name="Li Y."/>
            <person name="Chen G.-Z."/>
            <person name="Liu X.-D."/>
            <person name="Liao X.-Y."/>
            <person name="Jiang Y.-T."/>
            <person name="Yu X."/>
            <person name="Hao Y."/>
            <person name="Huang J."/>
            <person name="Zhao X.-W."/>
            <person name="Ke S."/>
            <person name="Chen Y.-Y."/>
            <person name="Wu W.-L."/>
            <person name="Hsu J.-L."/>
            <person name="Lin Y.-F."/>
            <person name="Huang M.-D."/>
            <person name="Li C.-Y."/>
            <person name="Huang L."/>
            <person name="Wang Z.-W."/>
            <person name="Zhao X."/>
            <person name="Zhong W.-Y."/>
            <person name="Peng D.-H."/>
            <person name="Ahmad S."/>
            <person name="Lan S."/>
            <person name="Zhang J.-S."/>
            <person name="Tsai W.-C."/>
            <person name="Van De Peer Y."/>
            <person name="Liu Z.-J."/>
        </authorList>
    </citation>
    <scope>NUCLEOTIDE SEQUENCE</scope>
    <source>
        <strain evidence="2">CP</strain>
        <tissue evidence="2">Leaves</tissue>
    </source>
</reference>
<dbReference type="EMBL" id="JAUJYO010000019">
    <property type="protein sequence ID" value="KAK1288705.1"/>
    <property type="molecule type" value="Genomic_DNA"/>
</dbReference>
<feature type="compositionally biased region" description="Low complexity" evidence="1">
    <location>
        <begin position="522"/>
        <end position="548"/>
    </location>
</feature>
<organism evidence="2 3">
    <name type="scientific">Acorus calamus</name>
    <name type="common">Sweet flag</name>
    <dbReference type="NCBI Taxonomy" id="4465"/>
    <lineage>
        <taxon>Eukaryota</taxon>
        <taxon>Viridiplantae</taxon>
        <taxon>Streptophyta</taxon>
        <taxon>Embryophyta</taxon>
        <taxon>Tracheophyta</taxon>
        <taxon>Spermatophyta</taxon>
        <taxon>Magnoliopsida</taxon>
        <taxon>Liliopsida</taxon>
        <taxon>Acoraceae</taxon>
        <taxon>Acorus</taxon>
    </lineage>
</organism>
<dbReference type="Proteomes" id="UP001180020">
    <property type="component" value="Unassembled WGS sequence"/>
</dbReference>
<keyword evidence="3" id="KW-1185">Reference proteome</keyword>
<evidence type="ECO:0000256" key="1">
    <source>
        <dbReference type="SAM" id="MobiDB-lite"/>
    </source>
</evidence>
<protein>
    <submittedName>
        <fullName evidence="2">Uncharacterized protein</fullName>
    </submittedName>
</protein>
<sequence length="685" mass="73633">MKFHLLKNYRISDANSLQTSPTRFNAAIYYHRHERWEIDDSTTTTDEGGSSSYHHQHEKQREMEDFEQLFWETCIVVFLVVPAPAPPVPNVDGASRGRSMEVLSVPWSEELALRSERFSRSVVLVWKGVNPADWLEVEKAIRRRWGGLPPFSCWSLGSWGALIRFPSISVRDVLLREGSLSLQSGVVGFEECSLATGAAGGLGEKVVLALLGIPLLWRTEEVIRRLVSPFGVLVGVEESMESTGVFPSIKVSLCLSPDQEIPEVINAQLSGWKVQIVVEILEGRAVRPPRSFAEAVLDGVVKEVGVELERSNDSLVSESKASKGAGCSTKVASAPIGEVSGPMAVLDGQRRTQSQTCQKKVAEAGAVGGVACKLGRSGSVPRTGNMSEHVPPIGSSPDLRYRLLEVPGTGRWAQGGNSIDWNGGQPLMGRFGEDGVDMEGTRRTGHVGASDCQMPVLSCPGVRGHSYLGLGFGCSPAHYPHLVESPILNPVDIWAPSVINGSPCGHSGCISQNRYEGPIFHGPPRSDGGSASSSGPDPGPSPSRRSGGLWSTYMDDQGRIGWRWDPYPCLVSSHPLSPSESVGRSSAISPILQGGSSTPEALACWSPDIRPRLKSVIVRSYGHASLGSLECDLGRMEEMEDRAVGRNDGGAVVPSSMAPSLIRGDEVVELIQPPRGIRSWSGGDP</sequence>
<evidence type="ECO:0000313" key="3">
    <source>
        <dbReference type="Proteomes" id="UP001180020"/>
    </source>
</evidence>
<gene>
    <name evidence="2" type="ORF">QJS10_CPB19g01276</name>
</gene>
<proteinExistence type="predicted"/>
<dbReference type="AlphaFoldDB" id="A0AAV9CIG0"/>
<reference evidence="2" key="1">
    <citation type="journal article" date="2023" name="Nat. Commun.">
        <title>Diploid and tetraploid genomes of Acorus and the evolution of monocots.</title>
        <authorList>
            <person name="Ma L."/>
            <person name="Liu K.W."/>
            <person name="Li Z."/>
            <person name="Hsiao Y.Y."/>
            <person name="Qi Y."/>
            <person name="Fu T."/>
            <person name="Tang G.D."/>
            <person name="Zhang D."/>
            <person name="Sun W.H."/>
            <person name="Liu D.K."/>
            <person name="Li Y."/>
            <person name="Chen G.Z."/>
            <person name="Liu X.D."/>
            <person name="Liao X.Y."/>
            <person name="Jiang Y.T."/>
            <person name="Yu X."/>
            <person name="Hao Y."/>
            <person name="Huang J."/>
            <person name="Zhao X.W."/>
            <person name="Ke S."/>
            <person name="Chen Y.Y."/>
            <person name="Wu W.L."/>
            <person name="Hsu J.L."/>
            <person name="Lin Y.F."/>
            <person name="Huang M.D."/>
            <person name="Li C.Y."/>
            <person name="Huang L."/>
            <person name="Wang Z.W."/>
            <person name="Zhao X."/>
            <person name="Zhong W.Y."/>
            <person name="Peng D.H."/>
            <person name="Ahmad S."/>
            <person name="Lan S."/>
            <person name="Zhang J.S."/>
            <person name="Tsai W.C."/>
            <person name="Van de Peer Y."/>
            <person name="Liu Z.J."/>
        </authorList>
    </citation>
    <scope>NUCLEOTIDE SEQUENCE</scope>
    <source>
        <strain evidence="2">CP</strain>
    </source>
</reference>
<feature type="region of interest" description="Disordered" evidence="1">
    <location>
        <begin position="516"/>
        <end position="550"/>
    </location>
</feature>
<evidence type="ECO:0000313" key="2">
    <source>
        <dbReference type="EMBL" id="KAK1288705.1"/>
    </source>
</evidence>